<evidence type="ECO:0000256" key="3">
    <source>
        <dbReference type="ARBA" id="ARBA00022691"/>
    </source>
</evidence>
<evidence type="ECO:0000256" key="1">
    <source>
        <dbReference type="ARBA" id="ARBA00022654"/>
    </source>
</evidence>
<dbReference type="PANTHER" id="PTHR39322:SF1">
    <property type="entry name" value="ISOVALERYL-HOMOSERINE LACTONE SYNTHASE"/>
    <property type="match status" value="1"/>
</dbReference>
<dbReference type="Pfam" id="PF00765">
    <property type="entry name" value="Autoind_synth"/>
    <property type="match status" value="1"/>
</dbReference>
<dbReference type="EMBL" id="FNAK01000005">
    <property type="protein sequence ID" value="SDE19002.1"/>
    <property type="molecule type" value="Genomic_DNA"/>
</dbReference>
<gene>
    <name evidence="7" type="ORF">SAMN04488071_2243</name>
</gene>
<dbReference type="Proteomes" id="UP000183685">
    <property type="component" value="Unassembled WGS sequence"/>
</dbReference>
<protein>
    <recommendedName>
        <fullName evidence="6">Acyl-homoserine-lactone synthase</fullName>
        <ecNumber evidence="6">2.3.1.184</ecNumber>
    </recommendedName>
    <alternativeName>
        <fullName evidence="6">Autoinducer synthesis protein</fullName>
    </alternativeName>
</protein>
<organism evidence="7 8">
    <name type="scientific">Kordiimonas lacus</name>
    <dbReference type="NCBI Taxonomy" id="637679"/>
    <lineage>
        <taxon>Bacteria</taxon>
        <taxon>Pseudomonadati</taxon>
        <taxon>Pseudomonadota</taxon>
        <taxon>Alphaproteobacteria</taxon>
        <taxon>Kordiimonadales</taxon>
        <taxon>Kordiimonadaceae</taxon>
        <taxon>Kordiimonas</taxon>
    </lineage>
</organism>
<dbReference type="SUPFAM" id="SSF55729">
    <property type="entry name" value="Acyl-CoA N-acyltransferases (Nat)"/>
    <property type="match status" value="1"/>
</dbReference>
<sequence length="211" mass="23594">MIHVVSSLNRTEYSGYLRQLWQQRYDVFVEKMGWSLDCARGIERDQFDRPDTVYLLCIDDGGNLKGAMRLLPTVQPHLMSETFPQLCASGVPRSKTTWEVSRFYSLTGRHMMLERDRTVSELVCGLFEYGLLAGIDSVTCVASMVLFPTILKAGWNVTPLGLPSVSDGEVILAFKIDLCAADYVAVCETRNIEGSVLNTAPSRELELEMAV</sequence>
<dbReference type="PANTHER" id="PTHR39322">
    <property type="entry name" value="ACYL-HOMOSERINE-LACTONE SYNTHASE"/>
    <property type="match status" value="1"/>
</dbReference>
<dbReference type="PROSITE" id="PS51187">
    <property type="entry name" value="AUTOINDUCER_SYNTH_2"/>
    <property type="match status" value="1"/>
</dbReference>
<keyword evidence="3 6" id="KW-0949">S-adenosyl-L-methionine</keyword>
<dbReference type="Gene3D" id="3.40.630.30">
    <property type="match status" value="1"/>
</dbReference>
<dbReference type="GO" id="GO:0007165">
    <property type="term" value="P:signal transduction"/>
    <property type="evidence" value="ECO:0007669"/>
    <property type="project" value="TreeGrafter"/>
</dbReference>
<dbReference type="GO" id="GO:0009372">
    <property type="term" value="P:quorum sensing"/>
    <property type="evidence" value="ECO:0007669"/>
    <property type="project" value="UniProtKB-UniRule"/>
</dbReference>
<name>A0A1G7AWA6_9PROT</name>
<comment type="similarity">
    <text evidence="5 6">Belongs to the autoinducer synthase family.</text>
</comment>
<evidence type="ECO:0000256" key="2">
    <source>
        <dbReference type="ARBA" id="ARBA00022679"/>
    </source>
</evidence>
<evidence type="ECO:0000256" key="5">
    <source>
        <dbReference type="PROSITE-ProRule" id="PRU00533"/>
    </source>
</evidence>
<evidence type="ECO:0000313" key="7">
    <source>
        <dbReference type="EMBL" id="SDE19002.1"/>
    </source>
</evidence>
<reference evidence="7 8" key="1">
    <citation type="submission" date="2016-10" db="EMBL/GenBank/DDBJ databases">
        <authorList>
            <person name="de Groot N.N."/>
        </authorList>
    </citation>
    <scope>NUCLEOTIDE SEQUENCE [LARGE SCALE GENOMIC DNA]</scope>
    <source>
        <strain evidence="7 8">CGMCC 1.9109</strain>
    </source>
</reference>
<dbReference type="OrthoDB" id="6169313at2"/>
<dbReference type="GO" id="GO:0061579">
    <property type="term" value="F:N-acyl homoserine lactone synthase activity"/>
    <property type="evidence" value="ECO:0007669"/>
    <property type="project" value="UniProtKB-UniRule"/>
</dbReference>
<dbReference type="RefSeq" id="WP_068307212.1">
    <property type="nucleotide sequence ID" value="NZ_DAIOMO010000008.1"/>
</dbReference>
<dbReference type="STRING" id="637679.GCA_001550055_03408"/>
<dbReference type="AlphaFoldDB" id="A0A1G7AWA6"/>
<evidence type="ECO:0000256" key="4">
    <source>
        <dbReference type="ARBA" id="ARBA00022929"/>
    </source>
</evidence>
<keyword evidence="2 6" id="KW-0808">Transferase</keyword>
<accession>A0A1G7AWA6</accession>
<keyword evidence="4 5" id="KW-0071">Autoinducer synthesis</keyword>
<dbReference type="InterPro" id="IPR016181">
    <property type="entry name" value="Acyl_CoA_acyltransferase"/>
</dbReference>
<keyword evidence="1 5" id="KW-0673">Quorum sensing</keyword>
<dbReference type="InterPro" id="IPR001690">
    <property type="entry name" value="Autoind_synthase"/>
</dbReference>
<keyword evidence="8" id="KW-1185">Reference proteome</keyword>
<evidence type="ECO:0000313" key="8">
    <source>
        <dbReference type="Proteomes" id="UP000183685"/>
    </source>
</evidence>
<proteinExistence type="inferred from homology"/>
<evidence type="ECO:0000256" key="6">
    <source>
        <dbReference type="RuleBase" id="RU361135"/>
    </source>
</evidence>
<dbReference type="PRINTS" id="PR01549">
    <property type="entry name" value="AUTOINDCRSYN"/>
</dbReference>
<comment type="catalytic activity">
    <reaction evidence="6">
        <text>a fatty acyl-[ACP] + S-adenosyl-L-methionine = an N-acyl-L-homoserine lactone + S-methyl-5'-thioadenosine + holo-[ACP] + H(+)</text>
        <dbReference type="Rhea" id="RHEA:10096"/>
        <dbReference type="Rhea" id="RHEA-COMP:9685"/>
        <dbReference type="Rhea" id="RHEA-COMP:14125"/>
        <dbReference type="ChEBI" id="CHEBI:15378"/>
        <dbReference type="ChEBI" id="CHEBI:17509"/>
        <dbReference type="ChEBI" id="CHEBI:55474"/>
        <dbReference type="ChEBI" id="CHEBI:59789"/>
        <dbReference type="ChEBI" id="CHEBI:64479"/>
        <dbReference type="ChEBI" id="CHEBI:138651"/>
        <dbReference type="EC" id="2.3.1.184"/>
    </reaction>
</comment>
<dbReference type="EC" id="2.3.1.184" evidence="6"/>